<reference evidence="12" key="1">
    <citation type="submission" date="2020-01" db="EMBL/GenBank/DDBJ databases">
        <authorList>
            <person name="Meier V. D."/>
            <person name="Meier V D."/>
        </authorList>
    </citation>
    <scope>NUCLEOTIDE SEQUENCE</scope>
    <source>
        <strain evidence="12">HLG_WM_MAG_07</strain>
    </source>
</reference>
<dbReference type="InterPro" id="IPR037143">
    <property type="entry name" value="4-PPantetheinyl_Trfase_dom_sf"/>
</dbReference>
<dbReference type="Gene3D" id="3.90.470.20">
    <property type="entry name" value="4'-phosphopantetheinyl transferase domain"/>
    <property type="match status" value="1"/>
</dbReference>
<keyword evidence="5 10" id="KW-0460">Magnesium</keyword>
<keyword evidence="10" id="KW-0963">Cytoplasm</keyword>
<comment type="function">
    <text evidence="10">Transfers the 4'-phosphopantetheine moiety from coenzyme A to a Ser of acyl-carrier-protein.</text>
</comment>
<dbReference type="SUPFAM" id="SSF56214">
    <property type="entry name" value="4'-phosphopantetheinyl transferase"/>
    <property type="match status" value="1"/>
</dbReference>
<keyword evidence="1 10" id="KW-0444">Lipid biosynthesis</keyword>
<feature type="binding site" evidence="10">
    <location>
        <position position="9"/>
    </location>
    <ligand>
        <name>Mg(2+)</name>
        <dbReference type="ChEBI" id="CHEBI:18420"/>
    </ligand>
</feature>
<dbReference type="FunFam" id="3.90.470.20:FF:000001">
    <property type="entry name" value="Holo-[acyl-carrier-protein] synthase"/>
    <property type="match status" value="1"/>
</dbReference>
<keyword evidence="7 10" id="KW-0275">Fatty acid biosynthesis</keyword>
<gene>
    <name evidence="10" type="primary">acpS</name>
    <name evidence="12" type="ORF">HELGO_WM16760</name>
</gene>
<dbReference type="InterPro" id="IPR008278">
    <property type="entry name" value="4-PPantetheinyl_Trfase_dom"/>
</dbReference>
<evidence type="ECO:0000256" key="4">
    <source>
        <dbReference type="ARBA" id="ARBA00022832"/>
    </source>
</evidence>
<feature type="binding site" evidence="10">
    <location>
        <position position="58"/>
    </location>
    <ligand>
        <name>Mg(2+)</name>
        <dbReference type="ChEBI" id="CHEBI:18420"/>
    </ligand>
</feature>
<sequence length="128" mass="14217">MSIIGIGTDIVSIDRMVKIIERHGERFAEKALHPEELAIFNEKANPAPYLAKRFAAKESVAKALGTGIGKNVHLQDIQTCNDELGKPYLQFHGETQQFIDRIGVTDSHISLSDEKEFAIAYVILTGHE</sequence>
<dbReference type="AlphaFoldDB" id="A0A6S6TCA8"/>
<feature type="domain" description="4'-phosphopantetheinyl transferase" evidence="11">
    <location>
        <begin position="5"/>
        <end position="121"/>
    </location>
</feature>
<evidence type="ECO:0000256" key="6">
    <source>
        <dbReference type="ARBA" id="ARBA00023098"/>
    </source>
</evidence>
<accession>A0A6S6TCA8</accession>
<evidence type="ECO:0000256" key="7">
    <source>
        <dbReference type="ARBA" id="ARBA00023160"/>
    </source>
</evidence>
<keyword evidence="3 10" id="KW-0479">Metal-binding</keyword>
<dbReference type="GO" id="GO:0008897">
    <property type="term" value="F:holo-[acyl-carrier-protein] synthase activity"/>
    <property type="evidence" value="ECO:0007669"/>
    <property type="project" value="UniProtKB-UniRule"/>
</dbReference>
<evidence type="ECO:0000256" key="2">
    <source>
        <dbReference type="ARBA" id="ARBA00022679"/>
    </source>
</evidence>
<dbReference type="HAMAP" id="MF_00101">
    <property type="entry name" value="AcpS"/>
    <property type="match status" value="1"/>
</dbReference>
<dbReference type="GO" id="GO:0000287">
    <property type="term" value="F:magnesium ion binding"/>
    <property type="evidence" value="ECO:0007669"/>
    <property type="project" value="UniProtKB-UniRule"/>
</dbReference>
<comment type="function">
    <text evidence="9">Transfers the 4'-phosphopantetheine moiety from coenzyme A to the 'Ser-36' of acyl-carrier-protein.</text>
</comment>
<evidence type="ECO:0000256" key="5">
    <source>
        <dbReference type="ARBA" id="ARBA00022842"/>
    </source>
</evidence>
<evidence type="ECO:0000259" key="11">
    <source>
        <dbReference type="Pfam" id="PF01648"/>
    </source>
</evidence>
<dbReference type="EMBL" id="CACVAY010000073">
    <property type="protein sequence ID" value="CAA6815876.1"/>
    <property type="molecule type" value="Genomic_DNA"/>
</dbReference>
<comment type="cofactor">
    <cofactor evidence="10">
        <name>Mg(2+)</name>
        <dbReference type="ChEBI" id="CHEBI:18420"/>
    </cofactor>
</comment>
<evidence type="ECO:0000256" key="10">
    <source>
        <dbReference type="HAMAP-Rule" id="MF_00101"/>
    </source>
</evidence>
<dbReference type="Pfam" id="PF01648">
    <property type="entry name" value="ACPS"/>
    <property type="match status" value="1"/>
</dbReference>
<evidence type="ECO:0000256" key="8">
    <source>
        <dbReference type="ARBA" id="ARBA00050875"/>
    </source>
</evidence>
<dbReference type="InterPro" id="IPR004568">
    <property type="entry name" value="Ppantetheine-prot_Trfase_dom"/>
</dbReference>
<name>A0A6S6TCA8_9GAMM</name>
<evidence type="ECO:0000256" key="1">
    <source>
        <dbReference type="ARBA" id="ARBA00022516"/>
    </source>
</evidence>
<organism evidence="12">
    <name type="scientific">uncultured Thiotrichaceae bacterium</name>
    <dbReference type="NCBI Taxonomy" id="298394"/>
    <lineage>
        <taxon>Bacteria</taxon>
        <taxon>Pseudomonadati</taxon>
        <taxon>Pseudomonadota</taxon>
        <taxon>Gammaproteobacteria</taxon>
        <taxon>Thiotrichales</taxon>
        <taxon>Thiotrichaceae</taxon>
        <taxon>environmental samples</taxon>
    </lineage>
</organism>
<dbReference type="NCBIfam" id="TIGR00556">
    <property type="entry name" value="pantethn_trn"/>
    <property type="match status" value="1"/>
</dbReference>
<evidence type="ECO:0000256" key="3">
    <source>
        <dbReference type="ARBA" id="ARBA00022723"/>
    </source>
</evidence>
<dbReference type="GO" id="GO:0006633">
    <property type="term" value="P:fatty acid biosynthetic process"/>
    <property type="evidence" value="ECO:0007669"/>
    <property type="project" value="UniProtKB-UniRule"/>
</dbReference>
<dbReference type="InterPro" id="IPR002582">
    <property type="entry name" value="ACPS"/>
</dbReference>
<comment type="catalytic activity">
    <reaction evidence="8 10">
        <text>apo-[ACP] + CoA = holo-[ACP] + adenosine 3',5'-bisphosphate + H(+)</text>
        <dbReference type="Rhea" id="RHEA:12068"/>
        <dbReference type="Rhea" id="RHEA-COMP:9685"/>
        <dbReference type="Rhea" id="RHEA-COMP:9690"/>
        <dbReference type="ChEBI" id="CHEBI:15378"/>
        <dbReference type="ChEBI" id="CHEBI:29999"/>
        <dbReference type="ChEBI" id="CHEBI:57287"/>
        <dbReference type="ChEBI" id="CHEBI:58343"/>
        <dbReference type="ChEBI" id="CHEBI:64479"/>
        <dbReference type="EC" id="2.7.8.7"/>
    </reaction>
</comment>
<protein>
    <recommendedName>
        <fullName evidence="10">Holo-[acyl-carrier-protein] synthase</fullName>
        <shortName evidence="10">Holo-ACP synthase</shortName>
        <ecNumber evidence="10">2.7.8.7</ecNumber>
    </recommendedName>
    <alternativeName>
        <fullName evidence="10">4'-phosphopantetheinyl transferase AcpS</fullName>
    </alternativeName>
</protein>
<proteinExistence type="inferred from homology"/>
<dbReference type="EC" id="2.7.8.7" evidence="10"/>
<comment type="similarity">
    <text evidence="10">Belongs to the P-Pant transferase superfamily. AcpS family.</text>
</comment>
<dbReference type="NCBIfam" id="TIGR00516">
    <property type="entry name" value="acpS"/>
    <property type="match status" value="1"/>
</dbReference>
<evidence type="ECO:0000256" key="9">
    <source>
        <dbReference type="ARBA" id="ARBA00054726"/>
    </source>
</evidence>
<evidence type="ECO:0000313" key="12">
    <source>
        <dbReference type="EMBL" id="CAA6815876.1"/>
    </source>
</evidence>
<comment type="subcellular location">
    <subcellularLocation>
        <location evidence="10">Cytoplasm</location>
    </subcellularLocation>
</comment>
<keyword evidence="6 10" id="KW-0443">Lipid metabolism</keyword>
<keyword evidence="2 10" id="KW-0808">Transferase</keyword>
<dbReference type="GO" id="GO:0005737">
    <property type="term" value="C:cytoplasm"/>
    <property type="evidence" value="ECO:0007669"/>
    <property type="project" value="UniProtKB-SubCell"/>
</dbReference>
<keyword evidence="4 10" id="KW-0276">Fatty acid metabolism</keyword>